<organism evidence="1 2">
    <name type="scientific">Streptomonospora salina</name>
    <dbReference type="NCBI Taxonomy" id="104205"/>
    <lineage>
        <taxon>Bacteria</taxon>
        <taxon>Bacillati</taxon>
        <taxon>Actinomycetota</taxon>
        <taxon>Actinomycetes</taxon>
        <taxon>Streptosporangiales</taxon>
        <taxon>Nocardiopsidaceae</taxon>
        <taxon>Streptomonospora</taxon>
    </lineage>
</organism>
<keyword evidence="2" id="KW-1185">Reference proteome</keyword>
<sequence>MMILGVCVSSGVIYYGALHAATQEQPPRIPSQAPEKVEPASGLMGADRLGDIYGRISQDLRVLVPQSVVIVGTRKHANWKYRDATERITLLSALMLACSHEQVACQEWKTETISKLTQTPAASLADFDYTELGLAQRPRYWRQGRGAAFAAATSLVRSSHTSS</sequence>
<accession>A0A841EGK2</accession>
<name>A0A841EGK2_9ACTN</name>
<dbReference type="EMBL" id="JACHLY010000001">
    <property type="protein sequence ID" value="MBB6000153.1"/>
    <property type="molecule type" value="Genomic_DNA"/>
</dbReference>
<dbReference type="AlphaFoldDB" id="A0A841EGK2"/>
<evidence type="ECO:0000313" key="2">
    <source>
        <dbReference type="Proteomes" id="UP000578077"/>
    </source>
</evidence>
<protein>
    <submittedName>
        <fullName evidence="1">Uncharacterized protein</fullName>
    </submittedName>
</protein>
<evidence type="ECO:0000313" key="1">
    <source>
        <dbReference type="EMBL" id="MBB6000153.1"/>
    </source>
</evidence>
<gene>
    <name evidence="1" type="ORF">HNR25_003904</name>
</gene>
<dbReference type="Proteomes" id="UP000578077">
    <property type="component" value="Unassembled WGS sequence"/>
</dbReference>
<reference evidence="1 2" key="1">
    <citation type="submission" date="2020-08" db="EMBL/GenBank/DDBJ databases">
        <title>Sequencing the genomes of 1000 actinobacteria strains.</title>
        <authorList>
            <person name="Klenk H.-P."/>
        </authorList>
    </citation>
    <scope>NUCLEOTIDE SEQUENCE [LARGE SCALE GENOMIC DNA]</scope>
    <source>
        <strain evidence="1 2">DSM 44593</strain>
    </source>
</reference>
<comment type="caution">
    <text evidence="1">The sequence shown here is derived from an EMBL/GenBank/DDBJ whole genome shotgun (WGS) entry which is preliminary data.</text>
</comment>
<proteinExistence type="predicted"/>